<feature type="domain" description="Reverse transcriptase/retrotransposon-derived protein RNase H-like" evidence="2">
    <location>
        <begin position="25"/>
        <end position="105"/>
    </location>
</feature>
<dbReference type="GO" id="GO:0003824">
    <property type="term" value="F:catalytic activity"/>
    <property type="evidence" value="ECO:0007669"/>
    <property type="project" value="UniProtKB-KW"/>
</dbReference>
<organism evidence="3 4">
    <name type="scientific">Malus baccata</name>
    <name type="common">Siberian crab apple</name>
    <name type="synonym">Pyrus baccata</name>
    <dbReference type="NCBI Taxonomy" id="106549"/>
    <lineage>
        <taxon>Eukaryota</taxon>
        <taxon>Viridiplantae</taxon>
        <taxon>Streptophyta</taxon>
        <taxon>Embryophyta</taxon>
        <taxon>Tracheophyta</taxon>
        <taxon>Spermatophyta</taxon>
        <taxon>Magnoliopsida</taxon>
        <taxon>eudicotyledons</taxon>
        <taxon>Gunneridae</taxon>
        <taxon>Pentapetalae</taxon>
        <taxon>rosids</taxon>
        <taxon>fabids</taxon>
        <taxon>Rosales</taxon>
        <taxon>Rosaceae</taxon>
        <taxon>Amygdaloideae</taxon>
        <taxon>Maleae</taxon>
        <taxon>Malus</taxon>
    </lineage>
</organism>
<dbReference type="PANTHER" id="PTHR37984">
    <property type="entry name" value="PROTEIN CBG26694"/>
    <property type="match status" value="1"/>
</dbReference>
<keyword evidence="4" id="KW-1185">Reference proteome</keyword>
<evidence type="ECO:0000313" key="4">
    <source>
        <dbReference type="Proteomes" id="UP000315295"/>
    </source>
</evidence>
<dbReference type="AlphaFoldDB" id="A0A540NIH3"/>
<dbReference type="SUPFAM" id="SSF56672">
    <property type="entry name" value="DNA/RNA polymerases"/>
    <property type="match status" value="1"/>
</dbReference>
<evidence type="ECO:0000313" key="3">
    <source>
        <dbReference type="EMBL" id="TQE10848.1"/>
    </source>
</evidence>
<dbReference type="PANTHER" id="PTHR37984:SF5">
    <property type="entry name" value="PROTEIN NYNRIN-LIKE"/>
    <property type="match status" value="1"/>
</dbReference>
<dbReference type="Gene3D" id="3.10.20.370">
    <property type="match status" value="1"/>
</dbReference>
<evidence type="ECO:0000259" key="2">
    <source>
        <dbReference type="Pfam" id="PF17919"/>
    </source>
</evidence>
<accession>A0A540NIH3</accession>
<dbReference type="Gene3D" id="3.30.70.270">
    <property type="match status" value="1"/>
</dbReference>
<dbReference type="Pfam" id="PF17919">
    <property type="entry name" value="RT_RNaseH_2"/>
    <property type="match status" value="1"/>
</dbReference>
<dbReference type="STRING" id="106549.A0A540NIH3"/>
<name>A0A540NIH3_MALBA</name>
<protein>
    <recommendedName>
        <fullName evidence="2">Reverse transcriptase/retrotransposon-derived protein RNase H-like domain-containing protein</fullName>
    </recommendedName>
</protein>
<comment type="caution">
    <text evidence="3">The sequence shown here is derived from an EMBL/GenBank/DDBJ whole genome shotgun (WGS) entry which is preliminary data.</text>
</comment>
<dbReference type="Proteomes" id="UP000315295">
    <property type="component" value="Unassembled WGS sequence"/>
</dbReference>
<keyword evidence="1" id="KW-0511">Multifunctional enzyme</keyword>
<dbReference type="InterPro" id="IPR043502">
    <property type="entry name" value="DNA/RNA_pol_sf"/>
</dbReference>
<dbReference type="EMBL" id="VIEB01000036">
    <property type="protein sequence ID" value="TQE10848.1"/>
    <property type="molecule type" value="Genomic_DNA"/>
</dbReference>
<evidence type="ECO:0000256" key="1">
    <source>
        <dbReference type="ARBA" id="ARBA00023268"/>
    </source>
</evidence>
<dbReference type="InterPro" id="IPR043128">
    <property type="entry name" value="Rev_trsase/Diguanyl_cyclase"/>
</dbReference>
<reference evidence="3 4" key="1">
    <citation type="journal article" date="2019" name="G3 (Bethesda)">
        <title>Sequencing of a Wild Apple (Malus baccata) Genome Unravels the Differences Between Cultivated and Wild Apple Species Regarding Disease Resistance and Cold Tolerance.</title>
        <authorList>
            <person name="Chen X."/>
        </authorList>
    </citation>
    <scope>NUCLEOTIDE SEQUENCE [LARGE SCALE GENOMIC DNA]</scope>
    <source>
        <strain evidence="4">cv. Shandingzi</strain>
        <tissue evidence="3">Leaves</tissue>
    </source>
</reference>
<sequence>MKFIPYFGKIIGPLTTLTKKDNFKWSKEATKAFHTLKEAILSPQVLALPNFSKPFIIESDASGHVIGAVLQQDGRAIAYTSKALSLQNQVLSTYEQEMLAIIHAIH</sequence>
<proteinExistence type="predicted"/>
<dbReference type="InterPro" id="IPR041577">
    <property type="entry name" value="RT_RNaseH_2"/>
</dbReference>
<gene>
    <name evidence="3" type="ORF">C1H46_003548</name>
</gene>
<dbReference type="InterPro" id="IPR050951">
    <property type="entry name" value="Retrovirus_Pol_polyprotein"/>
</dbReference>